<sequence length="272" mass="31882">MWSSDCNFKDIVQTAWNSEVDGYEMFKFSTKLKKVKRVLLQLNRDRFNSIDKKEAVLKCKLDEVQRNLQLDPGNINLQPAERDIYMEYRKISQQALSFMRQKAKEKWIQDGDQNTSFFHKAIKRRLYRNRVLRVSNLQGNIYTDSISIEQAFQDYYHVLLNGDKKNWNVRHEEMSMGNFLTVEQHIRILKPVTEVLTRKLSFPSITHFIWPPSTYGAKAHGSGVENPISLSPISRRRREPSHSAHLLALLPLKRLLSSNLQPSISFISSRRM</sequence>
<evidence type="ECO:0000313" key="2">
    <source>
        <dbReference type="Proteomes" id="UP001372338"/>
    </source>
</evidence>
<gene>
    <name evidence="1" type="ORF">RIF29_24033</name>
</gene>
<keyword evidence="2" id="KW-1185">Reference proteome</keyword>
<evidence type="ECO:0000313" key="1">
    <source>
        <dbReference type="EMBL" id="KAK7258455.1"/>
    </source>
</evidence>
<name>A0AAN9EL79_CROPI</name>
<dbReference type="EMBL" id="JAYWIO010000005">
    <property type="protein sequence ID" value="KAK7258455.1"/>
    <property type="molecule type" value="Genomic_DNA"/>
</dbReference>
<reference evidence="1 2" key="1">
    <citation type="submission" date="2024-01" db="EMBL/GenBank/DDBJ databases">
        <title>The genomes of 5 underutilized Papilionoideae crops provide insights into root nodulation and disease resistanc.</title>
        <authorList>
            <person name="Yuan L."/>
        </authorList>
    </citation>
    <scope>NUCLEOTIDE SEQUENCE [LARGE SCALE GENOMIC DNA]</scope>
    <source>
        <strain evidence="1">ZHUSHIDOU_FW_LH</strain>
        <tissue evidence="1">Leaf</tissue>
    </source>
</reference>
<dbReference type="Proteomes" id="UP001372338">
    <property type="component" value="Unassembled WGS sequence"/>
</dbReference>
<proteinExistence type="predicted"/>
<accession>A0AAN9EL79</accession>
<organism evidence="1 2">
    <name type="scientific">Crotalaria pallida</name>
    <name type="common">Smooth rattlebox</name>
    <name type="synonym">Crotalaria striata</name>
    <dbReference type="NCBI Taxonomy" id="3830"/>
    <lineage>
        <taxon>Eukaryota</taxon>
        <taxon>Viridiplantae</taxon>
        <taxon>Streptophyta</taxon>
        <taxon>Embryophyta</taxon>
        <taxon>Tracheophyta</taxon>
        <taxon>Spermatophyta</taxon>
        <taxon>Magnoliopsida</taxon>
        <taxon>eudicotyledons</taxon>
        <taxon>Gunneridae</taxon>
        <taxon>Pentapetalae</taxon>
        <taxon>rosids</taxon>
        <taxon>fabids</taxon>
        <taxon>Fabales</taxon>
        <taxon>Fabaceae</taxon>
        <taxon>Papilionoideae</taxon>
        <taxon>50 kb inversion clade</taxon>
        <taxon>genistoids sensu lato</taxon>
        <taxon>core genistoids</taxon>
        <taxon>Crotalarieae</taxon>
        <taxon>Crotalaria</taxon>
    </lineage>
</organism>
<comment type="caution">
    <text evidence="1">The sequence shown here is derived from an EMBL/GenBank/DDBJ whole genome shotgun (WGS) entry which is preliminary data.</text>
</comment>
<dbReference type="AlphaFoldDB" id="A0AAN9EL79"/>
<protein>
    <submittedName>
        <fullName evidence="1">Uncharacterized protein</fullName>
    </submittedName>
</protein>